<reference evidence="1" key="1">
    <citation type="journal article" date="2013" name="Environ. Microbiol.">
        <title>Microbiota from the distal guts of lean and obese adolescents exhibit partial functional redundancy besides clear differences in community structure.</title>
        <authorList>
            <person name="Ferrer M."/>
            <person name="Ruiz A."/>
            <person name="Lanza F."/>
            <person name="Haange S.B."/>
            <person name="Oberbach A."/>
            <person name="Till H."/>
            <person name="Bargiela R."/>
            <person name="Campoy C."/>
            <person name="Segura M.T."/>
            <person name="Richter M."/>
            <person name="von Bergen M."/>
            <person name="Seifert J."/>
            <person name="Suarez A."/>
        </authorList>
    </citation>
    <scope>NUCLEOTIDE SEQUENCE</scope>
</reference>
<organism evidence="1">
    <name type="scientific">human gut metagenome</name>
    <dbReference type="NCBI Taxonomy" id="408170"/>
    <lineage>
        <taxon>unclassified sequences</taxon>
        <taxon>metagenomes</taxon>
        <taxon>organismal metagenomes</taxon>
    </lineage>
</organism>
<accession>K1UFT5</accession>
<dbReference type="InterPro" id="IPR036116">
    <property type="entry name" value="FN3_sf"/>
</dbReference>
<dbReference type="InterPro" id="IPR003961">
    <property type="entry name" value="FN3_dom"/>
</dbReference>
<dbReference type="CDD" id="cd00063">
    <property type="entry name" value="FN3"/>
    <property type="match status" value="1"/>
</dbReference>
<protein>
    <submittedName>
        <fullName evidence="1">Endo-beta-mannanase</fullName>
    </submittedName>
</protein>
<gene>
    <name evidence="1" type="ORF">LEA_03022</name>
</gene>
<evidence type="ECO:0000313" key="1">
    <source>
        <dbReference type="EMBL" id="EKC78884.1"/>
    </source>
</evidence>
<dbReference type="AlphaFoldDB" id="K1UFT5"/>
<comment type="caution">
    <text evidence="1">The sequence shown here is derived from an EMBL/GenBank/DDBJ whole genome shotgun (WGS) entry which is preliminary data.</text>
</comment>
<dbReference type="EMBL" id="AJWY01002025">
    <property type="protein sequence ID" value="EKC78884.1"/>
    <property type="molecule type" value="Genomic_DNA"/>
</dbReference>
<name>K1UFT5_9ZZZZ</name>
<dbReference type="InterPro" id="IPR013783">
    <property type="entry name" value="Ig-like_fold"/>
</dbReference>
<dbReference type="Gene3D" id="2.60.40.10">
    <property type="entry name" value="Immunoglobulins"/>
    <property type="match status" value="1"/>
</dbReference>
<sequence>MLKTCTNSTVGFIAGDLKAGTTYTFRIRAYKTSGDTVIYSNYTRLAAVTNAN</sequence>
<proteinExistence type="predicted"/>
<dbReference type="SUPFAM" id="SSF49265">
    <property type="entry name" value="Fibronectin type III"/>
    <property type="match status" value="1"/>
</dbReference>